<accession>A0A6M3LDR9</accession>
<organism evidence="1">
    <name type="scientific">viral metagenome</name>
    <dbReference type="NCBI Taxonomy" id="1070528"/>
    <lineage>
        <taxon>unclassified sequences</taxon>
        <taxon>metagenomes</taxon>
        <taxon>organismal metagenomes</taxon>
    </lineage>
</organism>
<name>A0A6M3LDR9_9ZZZZ</name>
<dbReference type="AlphaFoldDB" id="A0A6M3LDR9"/>
<proteinExistence type="predicted"/>
<evidence type="ECO:0000313" key="1">
    <source>
        <dbReference type="EMBL" id="QJA92900.1"/>
    </source>
</evidence>
<dbReference type="EMBL" id="MT143105">
    <property type="protein sequence ID" value="QJA92900.1"/>
    <property type="molecule type" value="Genomic_DNA"/>
</dbReference>
<gene>
    <name evidence="1" type="ORF">MM415B04426_0010</name>
</gene>
<reference evidence="1" key="1">
    <citation type="submission" date="2020-03" db="EMBL/GenBank/DDBJ databases">
        <title>The deep terrestrial virosphere.</title>
        <authorList>
            <person name="Holmfeldt K."/>
            <person name="Nilsson E."/>
            <person name="Simone D."/>
            <person name="Lopez-Fernandez M."/>
            <person name="Wu X."/>
            <person name="de Brujin I."/>
            <person name="Lundin D."/>
            <person name="Andersson A."/>
            <person name="Bertilsson S."/>
            <person name="Dopson M."/>
        </authorList>
    </citation>
    <scope>NUCLEOTIDE SEQUENCE</scope>
    <source>
        <strain evidence="1">MM415B04426</strain>
    </source>
</reference>
<sequence length="63" mass="7079">MELTRRYRVNVGTSVKGVKSYDCTVEITCDELNHEQVQCAILTESDSLVAQLDQRYPSTISIA</sequence>
<protein>
    <submittedName>
        <fullName evidence="1">Uncharacterized protein</fullName>
    </submittedName>
</protein>